<dbReference type="SUPFAM" id="SSF57959">
    <property type="entry name" value="Leucine zipper domain"/>
    <property type="match status" value="1"/>
</dbReference>
<keyword evidence="3" id="KW-0805">Transcription regulation</keyword>
<evidence type="ECO:0000256" key="9">
    <source>
        <dbReference type="SAM" id="MobiDB-lite"/>
    </source>
</evidence>
<comment type="subcellular location">
    <subcellularLocation>
        <location evidence="1">Nucleus</location>
    </subcellularLocation>
</comment>
<dbReference type="SMART" id="SM00338">
    <property type="entry name" value="BRLZ"/>
    <property type="match status" value="1"/>
</dbReference>
<proteinExistence type="inferred from homology"/>
<evidence type="ECO:0000256" key="7">
    <source>
        <dbReference type="ARBA" id="ARBA00023242"/>
    </source>
</evidence>
<feature type="compositionally biased region" description="Low complexity" evidence="9">
    <location>
        <begin position="64"/>
        <end position="85"/>
    </location>
</feature>
<evidence type="ECO:0000256" key="2">
    <source>
        <dbReference type="ARBA" id="ARBA00007163"/>
    </source>
</evidence>
<feature type="compositionally biased region" description="Basic and acidic residues" evidence="9">
    <location>
        <begin position="119"/>
        <end position="128"/>
    </location>
</feature>
<feature type="coiled-coil region" evidence="8">
    <location>
        <begin position="136"/>
        <end position="205"/>
    </location>
</feature>
<evidence type="ECO:0000313" key="12">
    <source>
        <dbReference type="Proteomes" id="UP001447188"/>
    </source>
</evidence>
<name>A0ABR3GCE5_9PEZI</name>
<evidence type="ECO:0000313" key="11">
    <source>
        <dbReference type="EMBL" id="KAL0633496.1"/>
    </source>
</evidence>
<dbReference type="PROSITE" id="PS50217">
    <property type="entry name" value="BZIP"/>
    <property type="match status" value="1"/>
</dbReference>
<dbReference type="Pfam" id="PF07716">
    <property type="entry name" value="bZIP_2"/>
    <property type="match status" value="1"/>
</dbReference>
<dbReference type="PROSITE" id="PS00036">
    <property type="entry name" value="BZIP_BASIC"/>
    <property type="match status" value="1"/>
</dbReference>
<reference evidence="11 12" key="1">
    <citation type="submission" date="2024-02" db="EMBL/GenBank/DDBJ databases">
        <title>Discinaceae phylogenomics.</title>
        <authorList>
            <person name="Dirks A.C."/>
            <person name="James T.Y."/>
        </authorList>
    </citation>
    <scope>NUCLEOTIDE SEQUENCE [LARGE SCALE GENOMIC DNA]</scope>
    <source>
        <strain evidence="11 12">ACD0624</strain>
    </source>
</reference>
<keyword evidence="4" id="KW-0238">DNA-binding</keyword>
<keyword evidence="7" id="KW-0539">Nucleus</keyword>
<keyword evidence="6" id="KW-0834">Unfolded protein response</keyword>
<dbReference type="PANTHER" id="PTHR46714">
    <property type="entry name" value="TRANSCRIPTIONAL ACTIVATOR HAC1"/>
    <property type="match status" value="1"/>
</dbReference>
<dbReference type="InterPro" id="IPR046347">
    <property type="entry name" value="bZIP_sf"/>
</dbReference>
<protein>
    <submittedName>
        <fullName evidence="11">Transcription factor that binds to CRE motif</fullName>
    </submittedName>
</protein>
<evidence type="ECO:0000256" key="6">
    <source>
        <dbReference type="ARBA" id="ARBA00023230"/>
    </source>
</evidence>
<keyword evidence="12" id="KW-1185">Reference proteome</keyword>
<accession>A0ABR3GCE5</accession>
<dbReference type="InterPro" id="IPR004827">
    <property type="entry name" value="bZIP"/>
</dbReference>
<feature type="region of interest" description="Disordered" evidence="9">
    <location>
        <begin position="1"/>
        <end position="128"/>
    </location>
</feature>
<dbReference type="EMBL" id="JBBBZM010000123">
    <property type="protein sequence ID" value="KAL0633496.1"/>
    <property type="molecule type" value="Genomic_DNA"/>
</dbReference>
<dbReference type="Proteomes" id="UP001447188">
    <property type="component" value="Unassembled WGS sequence"/>
</dbReference>
<feature type="compositionally biased region" description="Low complexity" evidence="9">
    <location>
        <begin position="206"/>
        <end position="222"/>
    </location>
</feature>
<comment type="caution">
    <text evidence="11">The sequence shown here is derived from an EMBL/GenBank/DDBJ whole genome shotgun (WGS) entry which is preliminary data.</text>
</comment>
<organism evidence="11 12">
    <name type="scientific">Discina gigas</name>
    <dbReference type="NCBI Taxonomy" id="1032678"/>
    <lineage>
        <taxon>Eukaryota</taxon>
        <taxon>Fungi</taxon>
        <taxon>Dikarya</taxon>
        <taxon>Ascomycota</taxon>
        <taxon>Pezizomycotina</taxon>
        <taxon>Pezizomycetes</taxon>
        <taxon>Pezizales</taxon>
        <taxon>Discinaceae</taxon>
        <taxon>Discina</taxon>
    </lineage>
</organism>
<gene>
    <name evidence="11" type="primary">HAC1</name>
    <name evidence="11" type="ORF">Q9L58_007603</name>
</gene>
<evidence type="ECO:0000256" key="4">
    <source>
        <dbReference type="ARBA" id="ARBA00023125"/>
    </source>
</evidence>
<dbReference type="InterPro" id="IPR044280">
    <property type="entry name" value="Hac1/HY5"/>
</dbReference>
<evidence type="ECO:0000256" key="8">
    <source>
        <dbReference type="SAM" id="Coils"/>
    </source>
</evidence>
<feature type="domain" description="BZIP" evidence="10">
    <location>
        <begin position="125"/>
        <end position="188"/>
    </location>
</feature>
<keyword evidence="8" id="KW-0175">Coiled coil</keyword>
<dbReference type="PANTHER" id="PTHR46714:SF6">
    <property type="entry name" value="TRANSCRIPTIONAL ACTIVATOR HAC1"/>
    <property type="match status" value="1"/>
</dbReference>
<evidence type="ECO:0000256" key="5">
    <source>
        <dbReference type="ARBA" id="ARBA00023163"/>
    </source>
</evidence>
<keyword evidence="5" id="KW-0804">Transcription</keyword>
<evidence type="ECO:0000259" key="10">
    <source>
        <dbReference type="PROSITE" id="PS50217"/>
    </source>
</evidence>
<feature type="compositionally biased region" description="Low complexity" evidence="9">
    <location>
        <begin position="7"/>
        <end position="17"/>
    </location>
</feature>
<comment type="similarity">
    <text evidence="2">Belongs to the bZIP family.</text>
</comment>
<sequence>MPDFFDDSFGSLDGSLGAQTPITKDEPLDYDEFSPLDMLMMGGGGPITPASTAPSDLILGSPCDDSPTPSYSAASASPTPGPSDGSKTDGEKKPVKKRKSWGQVLPTPTTNLPPRKRAKTEPEKEQRRIERVIRNRQAAQTSRERKRLEYEALEKAKSALEVDNVELKTRLSSTERENIELAQRLQSLEQQLKTFQDTIRVAQQIAQTAQSSSQSHPSPAASDDVHSRMSFVDTTLDPNTLFSGETNTESSSSLDIANVEALYKTQQTAVLLCDLPCLQRASRPSVELLTIWMMQYLLLAAMTSTIYSIQMPFLQLFLSLKRGIKIPDSQLARFSPLILWLIMTKPTKQLWRRLLTCNPACALLSLVATDERMLSESSQLKLFGKLGSFSTNGDGGLGVLGNNPAIELRRLVEELGLEDGCGGEDYGPVKRSGGWNITRRPPTPGCGGRI</sequence>
<feature type="region of interest" description="Disordered" evidence="9">
    <location>
        <begin position="206"/>
        <end position="226"/>
    </location>
</feature>
<dbReference type="Gene3D" id="1.20.5.170">
    <property type="match status" value="1"/>
</dbReference>
<evidence type="ECO:0000256" key="1">
    <source>
        <dbReference type="ARBA" id="ARBA00004123"/>
    </source>
</evidence>
<evidence type="ECO:0000256" key="3">
    <source>
        <dbReference type="ARBA" id="ARBA00023015"/>
    </source>
</evidence>